<feature type="compositionally biased region" description="Polar residues" evidence="1">
    <location>
        <begin position="261"/>
        <end position="277"/>
    </location>
</feature>
<dbReference type="EMBL" id="LUKN01003012">
    <property type="protein sequence ID" value="OAQ98160.1"/>
    <property type="molecule type" value="Genomic_DNA"/>
</dbReference>
<feature type="compositionally biased region" description="Polar residues" evidence="1">
    <location>
        <begin position="334"/>
        <end position="347"/>
    </location>
</feature>
<evidence type="ECO:0000313" key="2">
    <source>
        <dbReference type="EMBL" id="OAQ98160.1"/>
    </source>
</evidence>
<keyword evidence="3" id="KW-1185">Reference proteome</keyword>
<dbReference type="Proteomes" id="UP000243081">
    <property type="component" value="Unassembled WGS sequence"/>
</dbReference>
<feature type="compositionally biased region" description="Polar residues" evidence="1">
    <location>
        <begin position="382"/>
        <end position="400"/>
    </location>
</feature>
<dbReference type="AlphaFoldDB" id="A0A179I959"/>
<comment type="caution">
    <text evidence="2">The sequence shown here is derived from an EMBL/GenBank/DDBJ whole genome shotgun (WGS) entry which is preliminary data.</text>
</comment>
<dbReference type="OMA" id="QYWHVYT"/>
<reference evidence="2 3" key="1">
    <citation type="submission" date="2016-03" db="EMBL/GenBank/DDBJ databases">
        <title>Fine-scale spatial genetic structure of a fungal parasite of coffee scale insects.</title>
        <authorList>
            <person name="Jackson D."/>
            <person name="Zemenick K.A."/>
            <person name="Malloure B."/>
            <person name="Quandt C.A."/>
            <person name="James T.Y."/>
        </authorList>
    </citation>
    <scope>NUCLEOTIDE SEQUENCE [LARGE SCALE GENOMIC DNA]</scope>
    <source>
        <strain evidence="2 3">UM487</strain>
    </source>
</reference>
<accession>A0A179I959</accession>
<evidence type="ECO:0000313" key="3">
    <source>
        <dbReference type="Proteomes" id="UP000243081"/>
    </source>
</evidence>
<feature type="compositionally biased region" description="Polar residues" evidence="1">
    <location>
        <begin position="189"/>
        <end position="198"/>
    </location>
</feature>
<evidence type="ECO:0000256" key="1">
    <source>
        <dbReference type="SAM" id="MobiDB-lite"/>
    </source>
</evidence>
<gene>
    <name evidence="2" type="ORF">LLEC1_03587</name>
</gene>
<feature type="compositionally biased region" description="Basic and acidic residues" evidence="1">
    <location>
        <begin position="286"/>
        <end position="303"/>
    </location>
</feature>
<feature type="compositionally biased region" description="Polar residues" evidence="1">
    <location>
        <begin position="355"/>
        <end position="370"/>
    </location>
</feature>
<sequence length="424" mass="46092">MDSLGPMLLPKGILTNSSTVYDEVAGYSTLPADKVRQYWHVYTTTNKKLKDPTAHRLENFWWHVWGSDRSKLSGRVLARIFQDISHGPTVVPLRGPPNRWEGPDVPPLTTEMIVAHLQRNFPVKPGNVGASTTKHRGTSARGSSATTLRSFQLPPILKKVGSSSSNVAKHTARFIMPHESPEEDGVESDTPSSGSTLANGFGPSGHTIASNDPDVRGNASSLEPQSSTTSLELMSKPSSAEKQPTRKEPSSMPAQHLRSGGQPSTEVNDAGRFQTSMKRPFTDSVAQKDHKASPELAPHEKLARGKQPMMRQSQSNTMPDRPRELSMTKPKRSLFTQATSSTTNVAAQGTIIDQAGSTQHLPRISTSSLAQDDHISAHGGTSAYSSQETRLTPTRPSSSAVLPLGRTKSQLTLLLEREKERSRS</sequence>
<name>A0A179I959_CORDF</name>
<proteinExistence type="predicted"/>
<protein>
    <submittedName>
        <fullName evidence="2">Uncharacterized protein</fullName>
    </submittedName>
</protein>
<feature type="compositionally biased region" description="Polar residues" evidence="1">
    <location>
        <begin position="218"/>
        <end position="242"/>
    </location>
</feature>
<dbReference type="OrthoDB" id="5424234at2759"/>
<feature type="compositionally biased region" description="Basic and acidic residues" evidence="1">
    <location>
        <begin position="415"/>
        <end position="424"/>
    </location>
</feature>
<feature type="region of interest" description="Disordered" evidence="1">
    <location>
        <begin position="176"/>
        <end position="424"/>
    </location>
</feature>
<feature type="region of interest" description="Disordered" evidence="1">
    <location>
        <begin position="124"/>
        <end position="147"/>
    </location>
</feature>
<organism evidence="2 3">
    <name type="scientific">Cordyceps confragosa</name>
    <name type="common">Lecanicillium lecanii</name>
    <dbReference type="NCBI Taxonomy" id="2714763"/>
    <lineage>
        <taxon>Eukaryota</taxon>
        <taxon>Fungi</taxon>
        <taxon>Dikarya</taxon>
        <taxon>Ascomycota</taxon>
        <taxon>Pezizomycotina</taxon>
        <taxon>Sordariomycetes</taxon>
        <taxon>Hypocreomycetidae</taxon>
        <taxon>Hypocreales</taxon>
        <taxon>Cordycipitaceae</taxon>
        <taxon>Akanthomyces</taxon>
    </lineage>
</organism>